<dbReference type="OrthoDB" id="7843741at2"/>
<gene>
    <name evidence="1" type="ORF">AWW66_11335</name>
</gene>
<evidence type="ECO:0000313" key="1">
    <source>
        <dbReference type="EMBL" id="KXK61869.1"/>
    </source>
</evidence>
<sequence length="189" mass="21269">MSRRYPESFYDLGDGDVVFRKPATEQHYREFLAVLGVARMADLRVPVVSTLGFGVHVVAAVENWRIYRDDTGGFPPGFIGGGLFDEIITTYYGQTLDLYRHIRGMGVRVLGVMPPQRVPPEADPEVFFAAQQCIRRELLRLGVEVPDLRSRVTDETGFQRPELCDPDDFVHGNLAFGRLVLADLLDRGL</sequence>
<evidence type="ECO:0000313" key="2">
    <source>
        <dbReference type="Proteomes" id="UP000070620"/>
    </source>
</evidence>
<dbReference type="EMBL" id="LRQV01000031">
    <property type="protein sequence ID" value="KXK61869.1"/>
    <property type="molecule type" value="Genomic_DNA"/>
</dbReference>
<keyword evidence="2" id="KW-1185">Reference proteome</keyword>
<organism evidence="1 2">
    <name type="scientific">Micromonospora rosaria</name>
    <dbReference type="NCBI Taxonomy" id="47874"/>
    <lineage>
        <taxon>Bacteria</taxon>
        <taxon>Bacillati</taxon>
        <taxon>Actinomycetota</taxon>
        <taxon>Actinomycetes</taxon>
        <taxon>Micromonosporales</taxon>
        <taxon>Micromonosporaceae</taxon>
        <taxon>Micromonospora</taxon>
    </lineage>
</organism>
<reference evidence="1 2" key="1">
    <citation type="submission" date="2016-01" db="EMBL/GenBank/DDBJ databases">
        <title>Whole genome sequence and analysis of Micromonospora rosaria DSM 803, which can produce antibacterial substance rosamicin.</title>
        <authorList>
            <person name="Yang H."/>
            <person name="He X."/>
            <person name="Zhu D."/>
        </authorList>
    </citation>
    <scope>NUCLEOTIDE SEQUENCE [LARGE SCALE GENOMIC DNA]</scope>
    <source>
        <strain evidence="1 2">DSM 803</strain>
    </source>
</reference>
<evidence type="ECO:0008006" key="3">
    <source>
        <dbReference type="Google" id="ProtNLM"/>
    </source>
</evidence>
<comment type="caution">
    <text evidence="1">The sequence shown here is derived from an EMBL/GenBank/DDBJ whole genome shotgun (WGS) entry which is preliminary data.</text>
</comment>
<proteinExistence type="predicted"/>
<dbReference type="Proteomes" id="UP000070620">
    <property type="component" value="Unassembled WGS sequence"/>
</dbReference>
<accession>A0A136PTQ2</accession>
<dbReference type="AlphaFoldDB" id="A0A136PTQ2"/>
<name>A0A136PTQ2_9ACTN</name>
<protein>
    <recommendedName>
        <fullName evidence="3">SGNH hydrolase-type esterase domain-containing protein</fullName>
    </recommendedName>
</protein>